<protein>
    <submittedName>
        <fullName evidence="1">Uncharacterized protein</fullName>
    </submittedName>
</protein>
<accession>C4MEL5</accession>
<dbReference type="EMBL" id="EU374214">
    <property type="protein sequence ID" value="ACB10248.1"/>
    <property type="molecule type" value="Genomic_DNA"/>
</dbReference>
<reference evidence="1" key="1">
    <citation type="journal article" date="2009" name="Eur. J. Clin. Microbiol. Infect. Dis.">
        <title>Can Campylobacter coli induce Guillain-Barre syndrome?</title>
        <authorList>
            <person name="van Belkum A."/>
            <person name="Jacobs B."/>
            <person name="van Beek E."/>
            <person name="Louwen R."/>
            <person name="van Rijs W."/>
            <person name="Debruyne L."/>
            <person name="Gilbert M."/>
            <person name="Li J."/>
            <person name="Jansz A."/>
            <person name="Megraud F."/>
            <person name="Endtz H."/>
        </authorList>
    </citation>
    <scope>NUCLEOTIDE SEQUENCE</scope>
    <source>
        <strain evidence="1">GB50</strain>
    </source>
</reference>
<evidence type="ECO:0000313" key="1">
    <source>
        <dbReference type="EMBL" id="ACB10248.1"/>
    </source>
</evidence>
<name>C4MEL5_CAMCO</name>
<sequence length="236" mass="27933">MLKTHWIIKLVFCLIIYKKLNALQGLLICQIDQVCRYWCPNKEYINNFGKGKIYMQNSKPIGKSDDSSKEFIIRCLGGDKTYGFDIDSVYVYQNSINSKYYIFEYLKCDSIYVTPHTSDPNKYPYNWKKFHSLFQLTKKLGGTLILVNYSNGYDSQMKELPNKEIYENQVKMLFVEDIDYNAIKQYELSYPKPKYLNYLKYSDVKFLTLDEFSNILRQINSNCGNIKINLDRLINE</sequence>
<organism evidence="1">
    <name type="scientific">Campylobacter coli</name>
    <dbReference type="NCBI Taxonomy" id="195"/>
    <lineage>
        <taxon>Bacteria</taxon>
        <taxon>Pseudomonadati</taxon>
        <taxon>Campylobacterota</taxon>
        <taxon>Epsilonproteobacteria</taxon>
        <taxon>Campylobacterales</taxon>
        <taxon>Campylobacteraceae</taxon>
        <taxon>Campylobacter</taxon>
    </lineage>
</organism>
<proteinExistence type="predicted"/>
<dbReference type="AlphaFoldDB" id="C4MEL5"/>